<evidence type="ECO:0000313" key="3">
    <source>
        <dbReference type="EMBL" id="CDH33750.1"/>
    </source>
</evidence>
<keyword evidence="1" id="KW-1133">Transmembrane helix</keyword>
<dbReference type="AlphaFoldDB" id="A0A077QKH9"/>
<dbReference type="Proteomes" id="UP000028480">
    <property type="component" value="Unassembled WGS sequence"/>
</dbReference>
<reference evidence="3" key="1">
    <citation type="submission" date="2013-07" db="EMBL/GenBank/DDBJ databases">
        <title>Sub-species coevolution in mutualistic symbiosis.</title>
        <authorList>
            <person name="Murfin K."/>
            <person name="Klassen J."/>
            <person name="Lee M."/>
            <person name="Forst S."/>
            <person name="Stock P."/>
            <person name="Goodrich-Blair H."/>
        </authorList>
    </citation>
    <scope>NUCLEOTIDE SEQUENCE [LARGE SCALE GENOMIC DNA]</scope>
    <source>
        <strain evidence="3">Intermedium</strain>
    </source>
</reference>
<accession>A0A077QKH9</accession>
<dbReference type="HOGENOM" id="CLU_2756893_0_0_6"/>
<evidence type="ECO:0000313" key="2">
    <source>
        <dbReference type="EMBL" id="CDH33280.1"/>
    </source>
</evidence>
<sequence>MNYPEIDKSISYRRFRIAAVGIALIIDALFGRRKTLDTAHKFVVWGDAAISIDNSRKVAESVVGKRRQEQ</sequence>
<organism evidence="3">
    <name type="scientific">Xenorhabdus bovienii str. Intermedium</name>
    <dbReference type="NCBI Taxonomy" id="1379677"/>
    <lineage>
        <taxon>Bacteria</taxon>
        <taxon>Pseudomonadati</taxon>
        <taxon>Pseudomonadota</taxon>
        <taxon>Gammaproteobacteria</taxon>
        <taxon>Enterobacterales</taxon>
        <taxon>Morganellaceae</taxon>
        <taxon>Xenorhabdus</taxon>
    </lineage>
</organism>
<protein>
    <submittedName>
        <fullName evidence="3">Uncharacterized protein</fullName>
    </submittedName>
</protein>
<name>A0A077QKH9_XENBV</name>
<evidence type="ECO:0000256" key="1">
    <source>
        <dbReference type="SAM" id="Phobius"/>
    </source>
</evidence>
<keyword evidence="1" id="KW-0472">Membrane</keyword>
<keyword evidence="1" id="KW-0812">Transmembrane</keyword>
<comment type="caution">
    <text evidence="3">The sequence shown here is derived from an EMBL/GenBank/DDBJ whole genome shotgun (WGS) entry which is preliminary data.</text>
</comment>
<dbReference type="EMBL" id="CBTB010000198">
    <property type="protein sequence ID" value="CDH33750.1"/>
    <property type="molecule type" value="Genomic_DNA"/>
</dbReference>
<dbReference type="EMBL" id="CBTB010000172">
    <property type="protein sequence ID" value="CDH33280.1"/>
    <property type="molecule type" value="Genomic_DNA"/>
</dbReference>
<gene>
    <name evidence="2" type="ORF">XBI1_2530003</name>
    <name evidence="3" type="ORF">XBI1_2770006</name>
</gene>
<feature type="transmembrane region" description="Helical" evidence="1">
    <location>
        <begin position="12"/>
        <end position="31"/>
    </location>
</feature>
<dbReference type="RefSeq" id="WP_038188452.1">
    <property type="nucleotide sequence ID" value="NZ_CAWLWA010000178.1"/>
</dbReference>
<proteinExistence type="predicted"/>